<dbReference type="EMBL" id="CP022272">
    <property type="protein sequence ID" value="ASJ97534.1"/>
    <property type="molecule type" value="Genomic_DNA"/>
</dbReference>
<proteinExistence type="predicted"/>
<keyword evidence="1" id="KW-0472">Membrane</keyword>
<feature type="transmembrane region" description="Helical" evidence="1">
    <location>
        <begin position="104"/>
        <end position="126"/>
    </location>
</feature>
<dbReference type="Proteomes" id="UP000198233">
    <property type="component" value="Chromosome"/>
</dbReference>
<dbReference type="RefSeq" id="WP_033538623.1">
    <property type="nucleotide sequence ID" value="NZ_CP022272.1"/>
</dbReference>
<dbReference type="KEGG" id="smav:CFF01_13635"/>
<keyword evidence="1" id="KW-1133">Transmembrane helix</keyword>
<evidence type="ECO:0000256" key="1">
    <source>
        <dbReference type="SAM" id="Phobius"/>
    </source>
</evidence>
<feature type="transmembrane region" description="Helical" evidence="1">
    <location>
        <begin position="7"/>
        <end position="30"/>
    </location>
</feature>
<evidence type="ECO:0000313" key="4">
    <source>
        <dbReference type="EMBL" id="QDF76085.1"/>
    </source>
</evidence>
<keyword evidence="6" id="KW-1185">Reference proteome</keyword>
<gene>
    <name evidence="3" type="ORF">CFF01_13635</name>
    <name evidence="4" type="ORF">FGA12_13545</name>
</gene>
<dbReference type="InterPro" id="IPR058208">
    <property type="entry name" value="PACE"/>
</dbReference>
<feature type="domain" description="Chlorhexidine efflux transporter" evidence="2">
    <location>
        <begin position="1"/>
        <end position="61"/>
    </location>
</feature>
<evidence type="ECO:0000313" key="6">
    <source>
        <dbReference type="Proteomes" id="UP000318758"/>
    </source>
</evidence>
<dbReference type="Pfam" id="PF05232">
    <property type="entry name" value="BTP"/>
    <property type="match status" value="2"/>
</dbReference>
<dbReference type="Proteomes" id="UP000318758">
    <property type="component" value="Chromosome"/>
</dbReference>
<evidence type="ECO:0000313" key="5">
    <source>
        <dbReference type="Proteomes" id="UP000198233"/>
    </source>
</evidence>
<name>A0AAC9U1D9_9GAMM</name>
<feature type="transmembrane region" description="Helical" evidence="1">
    <location>
        <begin position="36"/>
        <end position="54"/>
    </location>
</feature>
<reference evidence="3 5" key="1">
    <citation type="submission" date="2017-06" db="EMBL/GenBank/DDBJ databases">
        <title>Complete genome sequence of Shewanella marisflavi EP1 associated with anaerobic 2,4-dinitrotoluene reduction and salt tolerance.</title>
        <authorList>
            <person name="Huang J."/>
        </authorList>
    </citation>
    <scope>NUCLEOTIDE SEQUENCE [LARGE SCALE GENOMIC DNA]</scope>
    <source>
        <strain evidence="3 5">EP1</strain>
    </source>
</reference>
<evidence type="ECO:0000313" key="3">
    <source>
        <dbReference type="EMBL" id="ASJ97534.1"/>
    </source>
</evidence>
<reference evidence="4 6" key="2">
    <citation type="submission" date="2019-06" db="EMBL/GenBank/DDBJ databases">
        <title>Complete genome of Shewanella marisflavi ECSMB14101, a mussel settlement-inducing bacterium isolated from East China Sea.</title>
        <authorList>
            <person name="Yang J."/>
            <person name="Liang X."/>
            <person name="Chang R."/>
            <person name="Peng L."/>
        </authorList>
    </citation>
    <scope>NUCLEOTIDE SEQUENCE [LARGE SCALE GENOMIC DNA]</scope>
    <source>
        <strain evidence="4 6">ECSMB14101</strain>
    </source>
</reference>
<dbReference type="EMBL" id="CP041153">
    <property type="protein sequence ID" value="QDF76085.1"/>
    <property type="molecule type" value="Genomic_DNA"/>
</dbReference>
<feature type="transmembrane region" description="Helical" evidence="1">
    <location>
        <begin position="75"/>
        <end position="98"/>
    </location>
</feature>
<sequence>MSTTERILHAALFELFALAFVVPIAIWFTGHSLGEMAAVGVGLSLYTMIWNYGYNLWFDRYLGDERTKRSLKLRVVHALGFEGGLVFVSVPAVAWFLGIAIWQALMLEAVFLVVFFFYAIIFNWLFDWARSKFYGQRLNSKA</sequence>
<dbReference type="NCBIfam" id="NF033664">
    <property type="entry name" value="PACE_transport"/>
    <property type="match status" value="1"/>
</dbReference>
<feature type="domain" description="Chlorhexidine efflux transporter" evidence="2">
    <location>
        <begin position="69"/>
        <end position="130"/>
    </location>
</feature>
<accession>A0AAC9U1D9</accession>
<evidence type="ECO:0000259" key="2">
    <source>
        <dbReference type="Pfam" id="PF05232"/>
    </source>
</evidence>
<organism evidence="3 5">
    <name type="scientific">Shewanella marisflavi</name>
    <dbReference type="NCBI Taxonomy" id="260364"/>
    <lineage>
        <taxon>Bacteria</taxon>
        <taxon>Pseudomonadati</taxon>
        <taxon>Pseudomonadota</taxon>
        <taxon>Gammaproteobacteria</taxon>
        <taxon>Alteromonadales</taxon>
        <taxon>Shewanellaceae</taxon>
        <taxon>Shewanella</taxon>
    </lineage>
</organism>
<protein>
    <submittedName>
        <fullName evidence="4">PACE efflux transporter</fullName>
    </submittedName>
</protein>
<dbReference type="InterPro" id="IPR007896">
    <property type="entry name" value="BTP_bacteria"/>
</dbReference>
<dbReference type="AlphaFoldDB" id="A0AAC9U1D9"/>
<keyword evidence="1" id="KW-0812">Transmembrane</keyword>